<dbReference type="RefSeq" id="WP_145255626.1">
    <property type="nucleotide sequence ID" value="NZ_CP036279.1"/>
</dbReference>
<accession>A0A518AZP0</accession>
<dbReference type="GO" id="GO:0006412">
    <property type="term" value="P:translation"/>
    <property type="evidence" value="ECO:0007669"/>
    <property type="project" value="UniProtKB-UniRule"/>
</dbReference>
<dbReference type="Pfam" id="PF01196">
    <property type="entry name" value="Ribosomal_L17"/>
    <property type="match status" value="1"/>
</dbReference>
<keyword evidence="2 4" id="KW-0689">Ribosomal protein</keyword>
<evidence type="ECO:0000256" key="4">
    <source>
        <dbReference type="HAMAP-Rule" id="MF_01368"/>
    </source>
</evidence>
<dbReference type="Gene3D" id="3.90.1030.10">
    <property type="entry name" value="Ribosomal protein L17"/>
    <property type="match status" value="1"/>
</dbReference>
<dbReference type="OrthoDB" id="9809073at2"/>
<proteinExistence type="inferred from homology"/>
<keyword evidence="3 4" id="KW-0687">Ribonucleoprotein</keyword>
<evidence type="ECO:0000256" key="5">
    <source>
        <dbReference type="RuleBase" id="RU000660"/>
    </source>
</evidence>
<evidence type="ECO:0000256" key="3">
    <source>
        <dbReference type="ARBA" id="ARBA00023274"/>
    </source>
</evidence>
<organism evidence="6 7">
    <name type="scientific">Kolteria novifilia</name>
    <dbReference type="NCBI Taxonomy" id="2527975"/>
    <lineage>
        <taxon>Bacteria</taxon>
        <taxon>Pseudomonadati</taxon>
        <taxon>Planctomycetota</taxon>
        <taxon>Planctomycetia</taxon>
        <taxon>Kolteriales</taxon>
        <taxon>Kolteriaceae</taxon>
        <taxon>Kolteria</taxon>
    </lineage>
</organism>
<evidence type="ECO:0000313" key="6">
    <source>
        <dbReference type="EMBL" id="QDU60183.1"/>
    </source>
</evidence>
<dbReference type="EMBL" id="CP036279">
    <property type="protein sequence ID" value="QDU60183.1"/>
    <property type="molecule type" value="Genomic_DNA"/>
</dbReference>
<comment type="similarity">
    <text evidence="1 4 5">Belongs to the bacterial ribosomal protein bL17 family.</text>
</comment>
<dbReference type="HAMAP" id="MF_01368">
    <property type="entry name" value="Ribosomal_bL17"/>
    <property type="match status" value="1"/>
</dbReference>
<dbReference type="KEGG" id="knv:Pan216_10210"/>
<protein>
    <recommendedName>
        <fullName evidence="4">Large ribosomal subunit protein bL17</fullName>
    </recommendedName>
</protein>
<dbReference type="PANTHER" id="PTHR14413">
    <property type="entry name" value="RIBOSOMAL PROTEIN L17"/>
    <property type="match status" value="1"/>
</dbReference>
<evidence type="ECO:0000256" key="2">
    <source>
        <dbReference type="ARBA" id="ARBA00022980"/>
    </source>
</evidence>
<dbReference type="GO" id="GO:0003735">
    <property type="term" value="F:structural constituent of ribosome"/>
    <property type="evidence" value="ECO:0007669"/>
    <property type="project" value="InterPro"/>
</dbReference>
<dbReference type="PROSITE" id="PS01167">
    <property type="entry name" value="RIBOSOMAL_L17"/>
    <property type="match status" value="1"/>
</dbReference>
<dbReference type="InterPro" id="IPR047859">
    <property type="entry name" value="Ribosomal_bL17_CS"/>
</dbReference>
<sequence>MRHLIKGRRLNRSPSHLLATKRNLACSLFVHERINTTVPKAKELRPFAERIITIARKGSAALEQAASQSGEDARVSKAKALHARRRIMSILGGKKRIVVGDDVINVVDKLMNEIGPRFQTRPGGYTRILKRTKRRLGDAAPVAFIELLAANEDAAKEAAPAPAPVVSEDE</sequence>
<dbReference type="Proteomes" id="UP000317093">
    <property type="component" value="Chromosome"/>
</dbReference>
<dbReference type="InterPro" id="IPR036373">
    <property type="entry name" value="Ribosomal_bL17_sf"/>
</dbReference>
<evidence type="ECO:0000256" key="1">
    <source>
        <dbReference type="ARBA" id="ARBA00008777"/>
    </source>
</evidence>
<comment type="subunit">
    <text evidence="4">Part of the 50S ribosomal subunit. Contacts protein L32.</text>
</comment>
<dbReference type="NCBIfam" id="TIGR00059">
    <property type="entry name" value="L17"/>
    <property type="match status" value="1"/>
</dbReference>
<dbReference type="SUPFAM" id="SSF64263">
    <property type="entry name" value="Prokaryotic ribosomal protein L17"/>
    <property type="match status" value="1"/>
</dbReference>
<evidence type="ECO:0000313" key="7">
    <source>
        <dbReference type="Proteomes" id="UP000317093"/>
    </source>
</evidence>
<dbReference type="InterPro" id="IPR000456">
    <property type="entry name" value="Ribosomal_bL17"/>
</dbReference>
<dbReference type="AlphaFoldDB" id="A0A518AZP0"/>
<reference evidence="6 7" key="1">
    <citation type="submission" date="2019-02" db="EMBL/GenBank/DDBJ databases">
        <title>Deep-cultivation of Planctomycetes and their phenomic and genomic characterization uncovers novel biology.</title>
        <authorList>
            <person name="Wiegand S."/>
            <person name="Jogler M."/>
            <person name="Boedeker C."/>
            <person name="Pinto D."/>
            <person name="Vollmers J."/>
            <person name="Rivas-Marin E."/>
            <person name="Kohn T."/>
            <person name="Peeters S.H."/>
            <person name="Heuer A."/>
            <person name="Rast P."/>
            <person name="Oberbeckmann S."/>
            <person name="Bunk B."/>
            <person name="Jeske O."/>
            <person name="Meyerdierks A."/>
            <person name="Storesund J.E."/>
            <person name="Kallscheuer N."/>
            <person name="Luecker S."/>
            <person name="Lage O.M."/>
            <person name="Pohl T."/>
            <person name="Merkel B.J."/>
            <person name="Hornburger P."/>
            <person name="Mueller R.-W."/>
            <person name="Bruemmer F."/>
            <person name="Labrenz M."/>
            <person name="Spormann A.M."/>
            <person name="Op den Camp H."/>
            <person name="Overmann J."/>
            <person name="Amann R."/>
            <person name="Jetten M.S.M."/>
            <person name="Mascher T."/>
            <person name="Medema M.H."/>
            <person name="Devos D.P."/>
            <person name="Kaster A.-K."/>
            <person name="Ovreas L."/>
            <person name="Rohde M."/>
            <person name="Galperin M.Y."/>
            <person name="Jogler C."/>
        </authorList>
    </citation>
    <scope>NUCLEOTIDE SEQUENCE [LARGE SCALE GENOMIC DNA]</scope>
    <source>
        <strain evidence="6 7">Pan216</strain>
    </source>
</reference>
<dbReference type="PANTHER" id="PTHR14413:SF16">
    <property type="entry name" value="LARGE RIBOSOMAL SUBUNIT PROTEIN BL17M"/>
    <property type="match status" value="1"/>
</dbReference>
<name>A0A518AZP0_9BACT</name>
<gene>
    <name evidence="4 6" type="primary">rplQ</name>
    <name evidence="6" type="ORF">Pan216_10210</name>
</gene>
<dbReference type="GO" id="GO:0022625">
    <property type="term" value="C:cytosolic large ribosomal subunit"/>
    <property type="evidence" value="ECO:0007669"/>
    <property type="project" value="TreeGrafter"/>
</dbReference>
<keyword evidence="7" id="KW-1185">Reference proteome</keyword>